<dbReference type="PROSITE" id="PS00108">
    <property type="entry name" value="PROTEIN_KINASE_ST"/>
    <property type="match status" value="1"/>
</dbReference>
<keyword evidence="1" id="KW-0808">Transferase</keyword>
<reference evidence="8" key="1">
    <citation type="journal article" date="2019" name="Int. J. Syst. Evol. Microbiol.">
        <title>The Global Catalogue of Microorganisms (GCM) 10K type strain sequencing project: providing services to taxonomists for standard genome sequencing and annotation.</title>
        <authorList>
            <consortium name="The Broad Institute Genomics Platform"/>
            <consortium name="The Broad Institute Genome Sequencing Center for Infectious Disease"/>
            <person name="Wu L."/>
            <person name="Ma J."/>
        </authorList>
    </citation>
    <scope>NUCLEOTIDE SEQUENCE [LARGE SCALE GENOMIC DNA]</scope>
    <source>
        <strain evidence="8">CECT 7649</strain>
    </source>
</reference>
<accession>A0ABW2P8B2</accession>
<dbReference type="SMART" id="SM00320">
    <property type="entry name" value="WD40"/>
    <property type="match status" value="5"/>
</dbReference>
<dbReference type="Pfam" id="PF00400">
    <property type="entry name" value="WD40"/>
    <property type="match status" value="1"/>
</dbReference>
<protein>
    <submittedName>
        <fullName evidence="7">Serine/threonine-protein kinase</fullName>
    </submittedName>
</protein>
<keyword evidence="3 7" id="KW-0418">Kinase</keyword>
<gene>
    <name evidence="7" type="ORF">ACFQSB_23820</name>
</gene>
<keyword evidence="8" id="KW-1185">Reference proteome</keyword>
<dbReference type="InterPro" id="IPR011009">
    <property type="entry name" value="Kinase-like_dom_sf"/>
</dbReference>
<dbReference type="CDD" id="cd14014">
    <property type="entry name" value="STKc_PknB_like"/>
    <property type="match status" value="1"/>
</dbReference>
<dbReference type="EMBL" id="JBHTCG010000017">
    <property type="protein sequence ID" value="MFC7385257.1"/>
    <property type="molecule type" value="Genomic_DNA"/>
</dbReference>
<proteinExistence type="predicted"/>
<name>A0ABW2P8B2_9ACTN</name>
<dbReference type="SUPFAM" id="SSF50998">
    <property type="entry name" value="Quinoprotein alcohol dehydrogenase-like"/>
    <property type="match status" value="1"/>
</dbReference>
<keyword evidence="4" id="KW-0067">ATP-binding</keyword>
<dbReference type="PANTHER" id="PTHR43289">
    <property type="entry name" value="MITOGEN-ACTIVATED PROTEIN KINASE KINASE KINASE 20-RELATED"/>
    <property type="match status" value="1"/>
</dbReference>
<dbReference type="Gene3D" id="3.30.200.20">
    <property type="entry name" value="Phosphorylase Kinase, domain 1"/>
    <property type="match status" value="1"/>
</dbReference>
<evidence type="ECO:0000313" key="8">
    <source>
        <dbReference type="Proteomes" id="UP001596496"/>
    </source>
</evidence>
<keyword evidence="2" id="KW-0547">Nucleotide-binding</keyword>
<dbReference type="InterPro" id="IPR000719">
    <property type="entry name" value="Prot_kinase_dom"/>
</dbReference>
<evidence type="ECO:0000259" key="6">
    <source>
        <dbReference type="PROSITE" id="PS50011"/>
    </source>
</evidence>
<keyword evidence="5" id="KW-1133">Transmembrane helix</keyword>
<dbReference type="Pfam" id="PF20703">
    <property type="entry name" value="nSTAND1"/>
    <property type="match status" value="1"/>
</dbReference>
<dbReference type="Gene3D" id="2.130.10.10">
    <property type="entry name" value="YVTN repeat-like/Quinoprotein amine dehydrogenase"/>
    <property type="match status" value="4"/>
</dbReference>
<dbReference type="InterPro" id="IPR001680">
    <property type="entry name" value="WD40_rpt"/>
</dbReference>
<comment type="caution">
    <text evidence="7">The sequence shown here is derived from an EMBL/GenBank/DDBJ whole genome shotgun (WGS) entry which is preliminary data.</text>
</comment>
<dbReference type="Pfam" id="PF00069">
    <property type="entry name" value="Pkinase"/>
    <property type="match status" value="1"/>
</dbReference>
<evidence type="ECO:0000256" key="2">
    <source>
        <dbReference type="ARBA" id="ARBA00022741"/>
    </source>
</evidence>
<dbReference type="SUPFAM" id="SSF56112">
    <property type="entry name" value="Protein kinase-like (PK-like)"/>
    <property type="match status" value="1"/>
</dbReference>
<dbReference type="Proteomes" id="UP001596496">
    <property type="component" value="Unassembled WGS sequence"/>
</dbReference>
<dbReference type="InterPro" id="IPR008271">
    <property type="entry name" value="Ser/Thr_kinase_AS"/>
</dbReference>
<evidence type="ECO:0000256" key="3">
    <source>
        <dbReference type="ARBA" id="ARBA00022777"/>
    </source>
</evidence>
<dbReference type="GO" id="GO:0016301">
    <property type="term" value="F:kinase activity"/>
    <property type="evidence" value="ECO:0007669"/>
    <property type="project" value="UniProtKB-KW"/>
</dbReference>
<dbReference type="SMART" id="SM00220">
    <property type="entry name" value="S_TKc"/>
    <property type="match status" value="1"/>
</dbReference>
<dbReference type="Gene3D" id="1.10.510.10">
    <property type="entry name" value="Transferase(Phosphotransferase) domain 1"/>
    <property type="match status" value="1"/>
</dbReference>
<evidence type="ECO:0000313" key="7">
    <source>
        <dbReference type="EMBL" id="MFC7385257.1"/>
    </source>
</evidence>
<feature type="transmembrane region" description="Helical" evidence="5">
    <location>
        <begin position="465"/>
        <end position="486"/>
    </location>
</feature>
<feature type="domain" description="Protein kinase" evidence="6">
    <location>
        <begin position="16"/>
        <end position="270"/>
    </location>
</feature>
<evidence type="ECO:0000256" key="1">
    <source>
        <dbReference type="ARBA" id="ARBA00022679"/>
    </source>
</evidence>
<evidence type="ECO:0000256" key="4">
    <source>
        <dbReference type="ARBA" id="ARBA00022840"/>
    </source>
</evidence>
<dbReference type="InterPro" id="IPR015943">
    <property type="entry name" value="WD40/YVTN_repeat-like_dom_sf"/>
</dbReference>
<organism evidence="7 8">
    <name type="scientific">Sphaerisporangium rhizosphaerae</name>
    <dbReference type="NCBI Taxonomy" id="2269375"/>
    <lineage>
        <taxon>Bacteria</taxon>
        <taxon>Bacillati</taxon>
        <taxon>Actinomycetota</taxon>
        <taxon>Actinomycetes</taxon>
        <taxon>Streptosporangiales</taxon>
        <taxon>Streptosporangiaceae</taxon>
        <taxon>Sphaerisporangium</taxon>
    </lineage>
</organism>
<dbReference type="PROSITE" id="PS50011">
    <property type="entry name" value="PROTEIN_KINASE_DOM"/>
    <property type="match status" value="1"/>
</dbReference>
<keyword evidence="5" id="KW-0472">Membrane</keyword>
<dbReference type="PANTHER" id="PTHR43289:SF34">
    <property type="entry name" value="SERINE_THREONINE-PROTEIN KINASE YBDM-RELATED"/>
    <property type="match status" value="1"/>
</dbReference>
<sequence>MAQGLVNGDPQRVGGYWLAGRLGAGGQGVVYEAYDAEGSRVAIKVLHGHSAGDADSRERMRRETAAAQRVASFCTARVLAADIAGERPYIVSEYVEGPDLRRALARGRRFAGGDLHRLATAIATALAAIHEAGVVHRDLKPDNVLLGPDGPRVIDFGIARTLDMSLTATGQTSGTPTYMAPEVFGGTRAGMPADVFAWGAIVLFAATGADPFMADNIGAVMHRILSIHPDLDVLPPSLRGLVGAALAKDPTARPTAPELLLALVSGDGRLDMARLLVEGTRTAGGMSRRPAGDPSLGTIAEETYETLSPADRELVPEIFLRLVTVGDDGELLARRVPREEIIGGRPAPEAEAVERVLGAFSYLVRAGAEEVAFTRPALPHAWPRMRGWVRADRDGLPAHREIATAARRWHLQGRKEGELMQGGSLERALGWAATGRRHITLTPVERDFLDAGAALTRRRARRGRVVTAVMAVLLVIALAATTVAVWQIRVAAAQRDEAEARRIAVVSEGLRGTDPVQAMLLSVAAWKLSPVPEARAALTGSLAQREVRVFQDPAADAVRRLSDDGRVLVSISRGVARASDVRTGAPAGAVVKIGEAGGRIMDAAVSPRGRVLAVAIEGRDVRLWDLRTGRALPRTYPLGAASTHLGVTLTYGRSEHLLAVSLGEGETVWNTATGRTSAGGMCCGAIATPDGTAVISAGPQSTPVVRTTVPGGRDTTLMASCPECWYRPALSDDGRTLAIGNNGAIGLHDPVTGAQHDLIMEGWNGGDLRFSHDGTLLASIAPAGVQVYRVADRALVMEHVVATDGARLAFDPDGRTLRYLDGDTVVSLDLTGLSGATAGHWAAMSSDARMLAYRDSATGEFGLARADTGGPAGRRLFSTRPGGLYTLGTAFSRDGRLLAVGGDDPDDSGITVWDTATRARRARLTGLASYPDAMAFAPDGRHLAALVRTGEPRTGDQIMLWDLRDGRRLWRLDRQSAAEIGFTPDGRAVVLRAEDARAVDVATGRQAGPVTLGDDARQTRLTGGGALYALGDAEGRLTLWTPGSGGPAKLILHGPTRDVTAVAAGPDGRLIATVQGGRTGSVALWDRATGVLLGRPVVERINAVREVAFSADGRRLMVLDDQGGFAVHPIAPDALAAAACARAGRDLTPGEWAAQLPGLPYRPTCPSAASPR</sequence>
<keyword evidence="5" id="KW-0812">Transmembrane</keyword>
<evidence type="ECO:0000256" key="5">
    <source>
        <dbReference type="SAM" id="Phobius"/>
    </source>
</evidence>
<dbReference type="InterPro" id="IPR049052">
    <property type="entry name" value="nSTAND1"/>
</dbReference>
<dbReference type="RefSeq" id="WP_380829196.1">
    <property type="nucleotide sequence ID" value="NZ_JBHTCG010000017.1"/>
</dbReference>
<dbReference type="InterPro" id="IPR011047">
    <property type="entry name" value="Quinoprotein_ADH-like_sf"/>
</dbReference>